<dbReference type="Pfam" id="PF00890">
    <property type="entry name" value="FAD_binding_2"/>
    <property type="match status" value="1"/>
</dbReference>
<dbReference type="Gene3D" id="3.50.50.60">
    <property type="entry name" value="FAD/NAD(P)-binding domain"/>
    <property type="match status" value="1"/>
</dbReference>
<organism evidence="6 7">
    <name type="scientific">Nocardia speluncae</name>
    <dbReference type="NCBI Taxonomy" id="419477"/>
    <lineage>
        <taxon>Bacteria</taxon>
        <taxon>Bacillati</taxon>
        <taxon>Actinomycetota</taxon>
        <taxon>Actinomycetes</taxon>
        <taxon>Mycobacteriales</taxon>
        <taxon>Nocardiaceae</taxon>
        <taxon>Nocardia</taxon>
    </lineage>
</organism>
<keyword evidence="4" id="KW-0560">Oxidoreductase</keyword>
<dbReference type="InterPro" id="IPR050315">
    <property type="entry name" value="FAD-oxidoreductase_2"/>
</dbReference>
<accession>A0A846XAZ8</accession>
<keyword evidence="2" id="KW-0285">Flavoprotein</keyword>
<keyword evidence="3" id="KW-0274">FAD</keyword>
<dbReference type="PANTHER" id="PTHR43400">
    <property type="entry name" value="FUMARATE REDUCTASE"/>
    <property type="match status" value="1"/>
</dbReference>
<evidence type="ECO:0000259" key="5">
    <source>
        <dbReference type="Pfam" id="PF00890"/>
    </source>
</evidence>
<protein>
    <submittedName>
        <fullName evidence="6">FAD-dependent oxidoreductase</fullName>
    </submittedName>
</protein>
<gene>
    <name evidence="6" type="ORF">HGA13_08970</name>
</gene>
<feature type="domain" description="FAD-dependent oxidoreductase 2 FAD-binding" evidence="5">
    <location>
        <begin position="15"/>
        <end position="468"/>
    </location>
</feature>
<evidence type="ECO:0000313" key="6">
    <source>
        <dbReference type="EMBL" id="NKY33198.1"/>
    </source>
</evidence>
<comment type="cofactor">
    <cofactor evidence="1">
        <name>FAD</name>
        <dbReference type="ChEBI" id="CHEBI:57692"/>
    </cofactor>
</comment>
<evidence type="ECO:0000313" key="7">
    <source>
        <dbReference type="Proteomes" id="UP000565715"/>
    </source>
</evidence>
<dbReference type="InterPro" id="IPR027477">
    <property type="entry name" value="Succ_DH/fumarate_Rdtase_cat_sf"/>
</dbReference>
<dbReference type="Gene3D" id="3.90.700.10">
    <property type="entry name" value="Succinate dehydrogenase/fumarate reductase flavoprotein, catalytic domain"/>
    <property type="match status" value="1"/>
</dbReference>
<dbReference type="GO" id="GO:0033765">
    <property type="term" value="F:steroid dehydrogenase activity, acting on the CH-CH group of donors"/>
    <property type="evidence" value="ECO:0007669"/>
    <property type="project" value="UniProtKB-ARBA"/>
</dbReference>
<dbReference type="SUPFAM" id="SSF51905">
    <property type="entry name" value="FAD/NAD(P)-binding domain"/>
    <property type="match status" value="1"/>
</dbReference>
<sequence length="498" mass="52711">MSGSGLPADWDLEADVVVLGMGAAGCAAAIEAHDAGAQVLVLEKLAPEFAGGNTRVSGGAWFDNLAPERAAVYLNSLAGGFPLPQPVVQAWAHETARNTEWVEKTLGATTAAVGGAIGGTGPGMPAEFPELDGSDVYGGQIAVDGKLGSARLLHALHSTLASRRIEVRYSTPARSLVQDFSGTVLGVEAEAVDGATLRVRARRGVILATGGFEANADMVRDYLRFPQTLTWGSPYNTGDGHRMAQKAGADLWHMDNMMSIEGFAVPGYESGFYARFSYRKGFIYIDSDGKRCVDELPRTGHGNALIHGSYEHVPVRRLHAVFDEATRLSGPISPNGDMLAVGWNVLIEGYQWSPDNSAEVEKGWLRKAGTLEELAAELDVDPANLIRSVARYNAACAAGEDEQFGRRADTLDALGDGPYYAFTSAPMVAWSNGGPRRDEHCRVLDPFGATLGSLYAAGSVSSTYSWCKDGGMHIGDALAFGRIAGRHAATASTTGASR</sequence>
<evidence type="ECO:0000256" key="1">
    <source>
        <dbReference type="ARBA" id="ARBA00001974"/>
    </source>
</evidence>
<dbReference type="RefSeq" id="WP_068040292.1">
    <property type="nucleotide sequence ID" value="NZ_JAAXOO010000002.1"/>
</dbReference>
<evidence type="ECO:0000256" key="2">
    <source>
        <dbReference type="ARBA" id="ARBA00022630"/>
    </source>
</evidence>
<name>A0A846XAZ8_9NOCA</name>
<dbReference type="PANTHER" id="PTHR43400:SF10">
    <property type="entry name" value="3-OXOSTEROID 1-DEHYDROGENASE"/>
    <property type="match status" value="1"/>
</dbReference>
<dbReference type="SUPFAM" id="SSF56425">
    <property type="entry name" value="Succinate dehydrogenase/fumarate reductase flavoprotein, catalytic domain"/>
    <property type="match status" value="1"/>
</dbReference>
<keyword evidence="7" id="KW-1185">Reference proteome</keyword>
<dbReference type="EMBL" id="JAAXOO010000002">
    <property type="protein sequence ID" value="NKY33198.1"/>
    <property type="molecule type" value="Genomic_DNA"/>
</dbReference>
<dbReference type="AlphaFoldDB" id="A0A846XAZ8"/>
<dbReference type="InterPro" id="IPR036188">
    <property type="entry name" value="FAD/NAD-bd_sf"/>
</dbReference>
<dbReference type="GO" id="GO:0008202">
    <property type="term" value="P:steroid metabolic process"/>
    <property type="evidence" value="ECO:0007669"/>
    <property type="project" value="UniProtKB-ARBA"/>
</dbReference>
<reference evidence="6 7" key="1">
    <citation type="submission" date="2020-04" db="EMBL/GenBank/DDBJ databases">
        <title>MicrobeNet Type strains.</title>
        <authorList>
            <person name="Nicholson A.C."/>
        </authorList>
    </citation>
    <scope>NUCLEOTIDE SEQUENCE [LARGE SCALE GENOMIC DNA]</scope>
    <source>
        <strain evidence="6 7">DSM 45078</strain>
    </source>
</reference>
<proteinExistence type="predicted"/>
<dbReference type="Proteomes" id="UP000565715">
    <property type="component" value="Unassembled WGS sequence"/>
</dbReference>
<dbReference type="InterPro" id="IPR003953">
    <property type="entry name" value="FAD-dep_OxRdtase_2_FAD-bd"/>
</dbReference>
<comment type="caution">
    <text evidence="6">The sequence shown here is derived from an EMBL/GenBank/DDBJ whole genome shotgun (WGS) entry which is preliminary data.</text>
</comment>
<evidence type="ECO:0000256" key="4">
    <source>
        <dbReference type="ARBA" id="ARBA00023002"/>
    </source>
</evidence>
<evidence type="ECO:0000256" key="3">
    <source>
        <dbReference type="ARBA" id="ARBA00022827"/>
    </source>
</evidence>